<evidence type="ECO:0000256" key="12">
    <source>
        <dbReference type="ARBA" id="ARBA00023224"/>
    </source>
</evidence>
<dbReference type="EMBL" id="JAACNH010000003">
    <property type="protein sequence ID" value="KAG8449753.1"/>
    <property type="molecule type" value="Genomic_DNA"/>
</dbReference>
<keyword evidence="8 14" id="KW-0472">Membrane</keyword>
<keyword evidence="10 13" id="KW-0675">Receptor</keyword>
<accession>A0A8T2K168</accession>
<evidence type="ECO:0000256" key="11">
    <source>
        <dbReference type="ARBA" id="ARBA00023180"/>
    </source>
</evidence>
<gene>
    <name evidence="16" type="ORF">GDO86_016413</name>
</gene>
<feature type="transmembrane region" description="Helical" evidence="14">
    <location>
        <begin position="238"/>
        <end position="261"/>
    </location>
</feature>
<keyword evidence="3 14" id="KW-0716">Sensory transduction</keyword>
<feature type="transmembrane region" description="Helical" evidence="14">
    <location>
        <begin position="90"/>
        <end position="114"/>
    </location>
</feature>
<dbReference type="InterPro" id="IPR000276">
    <property type="entry name" value="GPCR_Rhodpsn"/>
</dbReference>
<evidence type="ECO:0000256" key="6">
    <source>
        <dbReference type="ARBA" id="ARBA00022989"/>
    </source>
</evidence>
<dbReference type="PRINTS" id="PR00245">
    <property type="entry name" value="OLFACTORYR"/>
</dbReference>
<evidence type="ECO:0000256" key="9">
    <source>
        <dbReference type="ARBA" id="ARBA00023157"/>
    </source>
</evidence>
<evidence type="ECO:0000256" key="13">
    <source>
        <dbReference type="RuleBase" id="RU000688"/>
    </source>
</evidence>
<dbReference type="GO" id="GO:0005886">
    <property type="term" value="C:plasma membrane"/>
    <property type="evidence" value="ECO:0007669"/>
    <property type="project" value="UniProtKB-SubCell"/>
</dbReference>
<dbReference type="OrthoDB" id="5967130at2759"/>
<dbReference type="PANTHER" id="PTHR24242:SF387">
    <property type="entry name" value="OLFACTORY RECEPTOR"/>
    <property type="match status" value="1"/>
</dbReference>
<evidence type="ECO:0000256" key="5">
    <source>
        <dbReference type="ARBA" id="ARBA00022725"/>
    </source>
</evidence>
<dbReference type="InterPro" id="IPR000725">
    <property type="entry name" value="Olfact_rcpt"/>
</dbReference>
<dbReference type="PANTHER" id="PTHR24242">
    <property type="entry name" value="G-PROTEIN COUPLED RECEPTOR"/>
    <property type="match status" value="1"/>
</dbReference>
<feature type="transmembrane region" description="Helical" evidence="14">
    <location>
        <begin position="58"/>
        <end position="78"/>
    </location>
</feature>
<feature type="transmembrane region" description="Helical" evidence="14">
    <location>
        <begin position="25"/>
        <end position="46"/>
    </location>
</feature>
<evidence type="ECO:0000256" key="14">
    <source>
        <dbReference type="RuleBase" id="RU363047"/>
    </source>
</evidence>
<comment type="caution">
    <text evidence="16">The sequence shown here is derived from an EMBL/GenBank/DDBJ whole genome shotgun (WGS) entry which is preliminary data.</text>
</comment>
<dbReference type="SUPFAM" id="SSF81321">
    <property type="entry name" value="Family A G protein-coupled receptor-like"/>
    <property type="match status" value="1"/>
</dbReference>
<feature type="transmembrane region" description="Helical" evidence="14">
    <location>
        <begin position="202"/>
        <end position="226"/>
    </location>
</feature>
<dbReference type="FunFam" id="1.20.1070.10:FF:000010">
    <property type="entry name" value="Olfactory receptor"/>
    <property type="match status" value="1"/>
</dbReference>
<evidence type="ECO:0000256" key="4">
    <source>
        <dbReference type="ARBA" id="ARBA00022692"/>
    </source>
</evidence>
<reference evidence="16" key="1">
    <citation type="thesis" date="2020" institute="ProQuest LLC" country="789 East Eisenhower Parkway, Ann Arbor, MI, USA">
        <title>Comparative Genomics and Chromosome Evolution.</title>
        <authorList>
            <person name="Mudd A.B."/>
        </authorList>
    </citation>
    <scope>NUCLEOTIDE SEQUENCE</scope>
    <source>
        <strain evidence="16">Female2</strain>
        <tissue evidence="16">Blood</tissue>
    </source>
</reference>
<dbReference type="PROSITE" id="PS50262">
    <property type="entry name" value="G_PROTEIN_RECEP_F1_2"/>
    <property type="match status" value="1"/>
</dbReference>
<keyword evidence="7 13" id="KW-0297">G-protein coupled receptor</keyword>
<feature type="transmembrane region" description="Helical" evidence="14">
    <location>
        <begin position="140"/>
        <end position="162"/>
    </location>
</feature>
<evidence type="ECO:0000313" key="17">
    <source>
        <dbReference type="Proteomes" id="UP000812440"/>
    </source>
</evidence>
<evidence type="ECO:0000256" key="7">
    <source>
        <dbReference type="ARBA" id="ARBA00023040"/>
    </source>
</evidence>
<evidence type="ECO:0000256" key="3">
    <source>
        <dbReference type="ARBA" id="ARBA00022606"/>
    </source>
</evidence>
<keyword evidence="11" id="KW-0325">Glycoprotein</keyword>
<dbReference type="Pfam" id="PF13853">
    <property type="entry name" value="7tm_4"/>
    <property type="match status" value="1"/>
</dbReference>
<evidence type="ECO:0000256" key="10">
    <source>
        <dbReference type="ARBA" id="ARBA00023170"/>
    </source>
</evidence>
<dbReference type="GO" id="GO:0004984">
    <property type="term" value="F:olfactory receptor activity"/>
    <property type="evidence" value="ECO:0007669"/>
    <property type="project" value="InterPro"/>
</dbReference>
<feature type="domain" description="G-protein coupled receptors family 1 profile" evidence="15">
    <location>
        <begin position="41"/>
        <end position="290"/>
    </location>
</feature>
<evidence type="ECO:0000259" key="15">
    <source>
        <dbReference type="PROSITE" id="PS50262"/>
    </source>
</evidence>
<dbReference type="PRINTS" id="PR00237">
    <property type="entry name" value="GPCRRHODOPSN"/>
</dbReference>
<evidence type="ECO:0000256" key="2">
    <source>
        <dbReference type="ARBA" id="ARBA00022475"/>
    </source>
</evidence>
<evidence type="ECO:0000256" key="8">
    <source>
        <dbReference type="ARBA" id="ARBA00023136"/>
    </source>
</evidence>
<keyword evidence="6 14" id="KW-1133">Transmembrane helix</keyword>
<name>A0A8T2K168_9PIPI</name>
<protein>
    <recommendedName>
        <fullName evidence="14">Olfactory receptor</fullName>
    </recommendedName>
</protein>
<comment type="similarity">
    <text evidence="13">Belongs to the G-protein coupled receptor 1 family.</text>
</comment>
<dbReference type="Gene3D" id="1.20.1070.10">
    <property type="entry name" value="Rhodopsin 7-helix transmembrane proteins"/>
    <property type="match status" value="1"/>
</dbReference>
<keyword evidence="17" id="KW-1185">Reference proteome</keyword>
<organism evidence="16 17">
    <name type="scientific">Hymenochirus boettgeri</name>
    <name type="common">Congo dwarf clawed frog</name>
    <dbReference type="NCBI Taxonomy" id="247094"/>
    <lineage>
        <taxon>Eukaryota</taxon>
        <taxon>Metazoa</taxon>
        <taxon>Chordata</taxon>
        <taxon>Craniata</taxon>
        <taxon>Vertebrata</taxon>
        <taxon>Euteleostomi</taxon>
        <taxon>Amphibia</taxon>
        <taxon>Batrachia</taxon>
        <taxon>Anura</taxon>
        <taxon>Pipoidea</taxon>
        <taxon>Pipidae</taxon>
        <taxon>Pipinae</taxon>
        <taxon>Hymenochirus</taxon>
    </lineage>
</organism>
<evidence type="ECO:0000313" key="16">
    <source>
        <dbReference type="EMBL" id="KAG8449753.1"/>
    </source>
</evidence>
<feature type="transmembrane region" description="Helical" evidence="14">
    <location>
        <begin position="273"/>
        <end position="292"/>
    </location>
</feature>
<keyword evidence="5 14" id="KW-0552">Olfaction</keyword>
<keyword evidence="9" id="KW-1015">Disulfide bond</keyword>
<dbReference type="InterPro" id="IPR017452">
    <property type="entry name" value="GPCR_Rhodpsn_7TM"/>
</dbReference>
<proteinExistence type="inferred from homology"/>
<dbReference type="GO" id="GO:0004930">
    <property type="term" value="F:G protein-coupled receptor activity"/>
    <property type="evidence" value="ECO:0007669"/>
    <property type="project" value="UniProtKB-KW"/>
</dbReference>
<dbReference type="InterPro" id="IPR050939">
    <property type="entry name" value="Olfactory_GPCR1"/>
</dbReference>
<keyword evidence="12 13" id="KW-0807">Transducer</keyword>
<evidence type="ECO:0000256" key="1">
    <source>
        <dbReference type="ARBA" id="ARBA00004651"/>
    </source>
</evidence>
<sequence>MDTKNLTSVQLVLLLGFKIDPIFKIPLMLLICILYILTLTGNLLIIELVHLSQNLKHPMFFFLSHLSLCDIILTTDIVPNMLGVIQHRGIQIYFIACTIQFHFFAATITSECLILTTMSYDRYLAICNPLRYTSIMDNQLRLWLVSLCWFSSSVASLVAVIMMNRLELCHQNIIDHFFCDFWPIIKLSCSDTSAVEMEQTLIGIPIVMFPLMFICVTYIHIFFTIFRISSSSGRQKAFSTCSSHLTVVCIFFGTMVANYVVPSGGNYLGANKLISLFYTVVTPLMNPIIYSLRNGEIRTTLKNNINTIKLKAANLN</sequence>
<comment type="subcellular location">
    <subcellularLocation>
        <location evidence="1 14">Cell membrane</location>
        <topology evidence="1 14">Multi-pass membrane protein</topology>
    </subcellularLocation>
</comment>
<keyword evidence="4 13" id="KW-0812">Transmembrane</keyword>
<dbReference type="AlphaFoldDB" id="A0A8T2K168"/>
<dbReference type="Proteomes" id="UP000812440">
    <property type="component" value="Chromosome 8_10"/>
</dbReference>
<keyword evidence="2 14" id="KW-1003">Cell membrane</keyword>
<dbReference type="PROSITE" id="PS00237">
    <property type="entry name" value="G_PROTEIN_RECEP_F1_1"/>
    <property type="match status" value="1"/>
</dbReference>